<sequence length="100" mass="11003">MKVSGAVLSLVVIAAALCCQVRASPFGSGIPTICCLQFHNKRISPKLVVTYHITSSQCTQKGVVFITKRGFKVCANPKDQWVQHIMNQLDNQKVKIQESS</sequence>
<dbReference type="SUPFAM" id="SSF54117">
    <property type="entry name" value="Interleukin 8-like chemokines"/>
    <property type="match status" value="1"/>
</dbReference>
<feature type="chain" id="PRO_5005132046" description="C-C motif chemokine" evidence="9">
    <location>
        <begin position="24"/>
        <end position="100"/>
    </location>
</feature>
<dbReference type="FunCoup" id="G3WLV4">
    <property type="interactions" value="900"/>
</dbReference>
<dbReference type="InterPro" id="IPR036048">
    <property type="entry name" value="Interleukin_8-like_sf"/>
</dbReference>
<evidence type="ECO:0000256" key="4">
    <source>
        <dbReference type="ARBA" id="ARBA00022525"/>
    </source>
</evidence>
<accession>G3WLV4</accession>
<dbReference type="InParanoid" id="G3WLV4"/>
<evidence type="ECO:0000313" key="11">
    <source>
        <dbReference type="Ensembl" id="ENSSHAP00000016409.1"/>
    </source>
</evidence>
<dbReference type="Proteomes" id="UP000007648">
    <property type="component" value="Unassembled WGS sequence"/>
</dbReference>
<feature type="signal peptide" evidence="9">
    <location>
        <begin position="1"/>
        <end position="23"/>
    </location>
</feature>
<comment type="subcellular location">
    <subcellularLocation>
        <location evidence="1 9">Secreted</location>
    </subcellularLocation>
</comment>
<dbReference type="Gene3D" id="2.40.50.40">
    <property type="match status" value="1"/>
</dbReference>
<dbReference type="OrthoDB" id="8934837at2759"/>
<dbReference type="OMA" id="SKCPQTA"/>
<evidence type="ECO:0000256" key="7">
    <source>
        <dbReference type="ARBA" id="ARBA00044740"/>
    </source>
</evidence>
<evidence type="ECO:0000256" key="9">
    <source>
        <dbReference type="RuleBase" id="RU361150"/>
    </source>
</evidence>
<evidence type="ECO:0000256" key="8">
    <source>
        <dbReference type="ARBA" id="ARBA00046726"/>
    </source>
</evidence>
<comment type="subunit">
    <text evidence="8">Self-associates. Also heterodimer of MIP-1-alpha(4-69) and MIP-1-beta(3-69). Interacts with CCR1.</text>
</comment>
<dbReference type="InterPro" id="IPR001811">
    <property type="entry name" value="Chemokine_IL8-like_dom"/>
</dbReference>
<keyword evidence="5 9" id="KW-0732">Signal</keyword>
<dbReference type="Ensembl" id="ENSSHAT00000016546.2">
    <property type="protein sequence ID" value="ENSSHAP00000016409.1"/>
    <property type="gene ID" value="ENSSHAG00000013961.2"/>
</dbReference>
<dbReference type="GO" id="GO:0005615">
    <property type="term" value="C:extracellular space"/>
    <property type="evidence" value="ECO:0007669"/>
    <property type="project" value="UniProtKB-KW"/>
</dbReference>
<keyword evidence="9" id="KW-0145">Chemotaxis</keyword>
<keyword evidence="4 9" id="KW-0964">Secreted</keyword>
<dbReference type="GO" id="GO:0030335">
    <property type="term" value="P:positive regulation of cell migration"/>
    <property type="evidence" value="ECO:0007669"/>
    <property type="project" value="TreeGrafter"/>
</dbReference>
<dbReference type="CDD" id="cd00272">
    <property type="entry name" value="Chemokine_CC"/>
    <property type="match status" value="1"/>
</dbReference>
<reference evidence="11" key="2">
    <citation type="submission" date="2025-08" db="UniProtKB">
        <authorList>
            <consortium name="Ensembl"/>
        </authorList>
    </citation>
    <scope>IDENTIFICATION</scope>
</reference>
<dbReference type="InterPro" id="IPR039809">
    <property type="entry name" value="Chemokine_b/g/d"/>
</dbReference>
<dbReference type="GeneTree" id="ENSGT01100000263482"/>
<organism evidence="11 12">
    <name type="scientific">Sarcophilus harrisii</name>
    <name type="common">Tasmanian devil</name>
    <name type="synonym">Sarcophilus laniarius</name>
    <dbReference type="NCBI Taxonomy" id="9305"/>
    <lineage>
        <taxon>Eukaryota</taxon>
        <taxon>Metazoa</taxon>
        <taxon>Chordata</taxon>
        <taxon>Craniata</taxon>
        <taxon>Vertebrata</taxon>
        <taxon>Euteleostomi</taxon>
        <taxon>Mammalia</taxon>
        <taxon>Metatheria</taxon>
        <taxon>Dasyuromorphia</taxon>
        <taxon>Dasyuridae</taxon>
        <taxon>Sarcophilus</taxon>
    </lineage>
</organism>
<name>G3WLV4_SARHA</name>
<dbReference type="GO" id="GO:0008009">
    <property type="term" value="F:chemokine activity"/>
    <property type="evidence" value="ECO:0007669"/>
    <property type="project" value="InterPro"/>
</dbReference>
<dbReference type="eggNOG" id="ENOG502S8M4">
    <property type="taxonomic scope" value="Eukaryota"/>
</dbReference>
<proteinExistence type="inferred from homology"/>
<dbReference type="GO" id="GO:0048020">
    <property type="term" value="F:CCR chemokine receptor binding"/>
    <property type="evidence" value="ECO:0007669"/>
    <property type="project" value="TreeGrafter"/>
</dbReference>
<evidence type="ECO:0000256" key="3">
    <source>
        <dbReference type="ARBA" id="ARBA00022514"/>
    </source>
</evidence>
<dbReference type="Pfam" id="PF00048">
    <property type="entry name" value="IL8"/>
    <property type="match status" value="1"/>
</dbReference>
<keyword evidence="6" id="KW-1015">Disulfide bond</keyword>
<evidence type="ECO:0000259" key="10">
    <source>
        <dbReference type="SMART" id="SM00199"/>
    </source>
</evidence>
<comment type="similarity">
    <text evidence="2 9">Belongs to the intercrine beta (chemokine CC) family.</text>
</comment>
<dbReference type="PANTHER" id="PTHR12015">
    <property type="entry name" value="SMALL INDUCIBLE CYTOKINE A"/>
    <property type="match status" value="1"/>
</dbReference>
<reference evidence="11" key="3">
    <citation type="submission" date="2025-09" db="UniProtKB">
        <authorList>
            <consortium name="Ensembl"/>
        </authorList>
    </citation>
    <scope>IDENTIFICATION</scope>
</reference>
<gene>
    <name evidence="11" type="primary">LOC105750536</name>
</gene>
<dbReference type="AlphaFoldDB" id="G3WLV4"/>
<comment type="function">
    <text evidence="7">Monokine with inflammatory and chemokinetic properties. Binds to CCR1, CCR4 and CCR5. One of the major HIV-suppressive factors produced by CD8+ T-cells. Recombinant MIP-1-alpha induces a dose-dependent inhibition of different strains of HIV-1, HIV-2, and simian immunodeficiency virus (SIV).</text>
</comment>
<evidence type="ECO:0000256" key="1">
    <source>
        <dbReference type="ARBA" id="ARBA00004613"/>
    </source>
</evidence>
<evidence type="ECO:0000256" key="2">
    <source>
        <dbReference type="ARBA" id="ARBA00010868"/>
    </source>
</evidence>
<dbReference type="GO" id="GO:0061844">
    <property type="term" value="P:antimicrobial humoral immune response mediated by antimicrobial peptide"/>
    <property type="evidence" value="ECO:0007669"/>
    <property type="project" value="TreeGrafter"/>
</dbReference>
<dbReference type="InterPro" id="IPR000827">
    <property type="entry name" value="Chemokine_CC_CS"/>
</dbReference>
<keyword evidence="3 9" id="KW-0202">Cytokine</keyword>
<keyword evidence="12" id="KW-1185">Reference proteome</keyword>
<dbReference type="HOGENOM" id="CLU_141716_1_0_1"/>
<dbReference type="STRING" id="9305.ENSSHAP00000016409"/>
<dbReference type="KEGG" id="shr:105750536"/>
<dbReference type="GO" id="GO:0070098">
    <property type="term" value="P:chemokine-mediated signaling pathway"/>
    <property type="evidence" value="ECO:0007669"/>
    <property type="project" value="TreeGrafter"/>
</dbReference>
<dbReference type="RefSeq" id="XP_012405229.1">
    <property type="nucleotide sequence ID" value="XM_012549775.3"/>
</dbReference>
<protein>
    <recommendedName>
        <fullName evidence="9">C-C motif chemokine</fullName>
    </recommendedName>
</protein>
<dbReference type="GO" id="GO:0006954">
    <property type="term" value="P:inflammatory response"/>
    <property type="evidence" value="ECO:0007669"/>
    <property type="project" value="TreeGrafter"/>
</dbReference>
<dbReference type="PROSITE" id="PS00472">
    <property type="entry name" value="SMALL_CYTOKINES_CC"/>
    <property type="match status" value="1"/>
</dbReference>
<reference evidence="11 12" key="1">
    <citation type="journal article" date="2011" name="Proc. Natl. Acad. Sci. U.S.A.">
        <title>Genetic diversity and population structure of the endangered marsupial Sarcophilus harrisii (Tasmanian devil).</title>
        <authorList>
            <person name="Miller W."/>
            <person name="Hayes V.M."/>
            <person name="Ratan A."/>
            <person name="Petersen D.C."/>
            <person name="Wittekindt N.E."/>
            <person name="Miller J."/>
            <person name="Walenz B."/>
            <person name="Knight J."/>
            <person name="Qi J."/>
            <person name="Zhao F."/>
            <person name="Wang Q."/>
            <person name="Bedoya-Reina O.C."/>
            <person name="Katiyar N."/>
            <person name="Tomsho L.P."/>
            <person name="Kasson L.M."/>
            <person name="Hardie R.A."/>
            <person name="Woodbridge P."/>
            <person name="Tindall E.A."/>
            <person name="Bertelsen M.F."/>
            <person name="Dixon D."/>
            <person name="Pyecroft S."/>
            <person name="Helgen K.M."/>
            <person name="Lesk A.M."/>
            <person name="Pringle T.H."/>
            <person name="Patterson N."/>
            <person name="Zhang Y."/>
            <person name="Kreiss A."/>
            <person name="Woods G.M."/>
            <person name="Jones M.E."/>
            <person name="Schuster S.C."/>
        </authorList>
    </citation>
    <scope>NUCLEOTIDE SEQUENCE [LARGE SCALE GENOMIC DNA]</scope>
</reference>
<dbReference type="SMART" id="SM00199">
    <property type="entry name" value="SCY"/>
    <property type="match status" value="1"/>
</dbReference>
<evidence type="ECO:0000256" key="6">
    <source>
        <dbReference type="ARBA" id="ARBA00023157"/>
    </source>
</evidence>
<evidence type="ECO:0000256" key="5">
    <source>
        <dbReference type="ARBA" id="ARBA00022729"/>
    </source>
</evidence>
<dbReference type="PANTHER" id="PTHR12015:SF183">
    <property type="entry name" value="C-C MOTIF CHEMOKINE 3"/>
    <property type="match status" value="1"/>
</dbReference>
<feature type="domain" description="Chemokine interleukin-8-like" evidence="10">
    <location>
        <begin position="31"/>
        <end position="89"/>
    </location>
</feature>
<dbReference type="GeneID" id="105750536"/>
<dbReference type="FunFam" id="2.40.50.40:FF:000002">
    <property type="entry name" value="C-C motif chemokine"/>
    <property type="match status" value="1"/>
</dbReference>
<evidence type="ECO:0000313" key="12">
    <source>
        <dbReference type="Proteomes" id="UP000007648"/>
    </source>
</evidence>